<evidence type="ECO:0000259" key="1">
    <source>
        <dbReference type="Pfam" id="PF21834"/>
    </source>
</evidence>
<name>A0ABU1N4E3_9CAUL</name>
<evidence type="ECO:0000313" key="2">
    <source>
        <dbReference type="EMBL" id="MDR6533309.1"/>
    </source>
</evidence>
<gene>
    <name evidence="2" type="ORF">J2800_004071</name>
</gene>
<dbReference type="Proteomes" id="UP001262754">
    <property type="component" value="Unassembled WGS sequence"/>
</dbReference>
<dbReference type="RefSeq" id="WP_310034165.1">
    <property type="nucleotide sequence ID" value="NZ_JAVDRL010000012.1"/>
</dbReference>
<organism evidence="2 3">
    <name type="scientific">Caulobacter rhizosphaerae</name>
    <dbReference type="NCBI Taxonomy" id="2010972"/>
    <lineage>
        <taxon>Bacteria</taxon>
        <taxon>Pseudomonadati</taxon>
        <taxon>Pseudomonadota</taxon>
        <taxon>Alphaproteobacteria</taxon>
        <taxon>Caulobacterales</taxon>
        <taxon>Caulobacteraceae</taxon>
        <taxon>Caulobacter</taxon>
    </lineage>
</organism>
<feature type="domain" description="DUF6894" evidence="1">
    <location>
        <begin position="2"/>
        <end position="69"/>
    </location>
</feature>
<dbReference type="Pfam" id="PF21834">
    <property type="entry name" value="DUF6894"/>
    <property type="match status" value="1"/>
</dbReference>
<comment type="caution">
    <text evidence="2">The sequence shown here is derived from an EMBL/GenBank/DDBJ whole genome shotgun (WGS) entry which is preliminary data.</text>
</comment>
<reference evidence="2 3" key="1">
    <citation type="submission" date="2023-07" db="EMBL/GenBank/DDBJ databases">
        <title>Sorghum-associated microbial communities from plants grown in Nebraska, USA.</title>
        <authorList>
            <person name="Schachtman D."/>
        </authorList>
    </citation>
    <scope>NUCLEOTIDE SEQUENCE [LARGE SCALE GENOMIC DNA]</scope>
    <source>
        <strain evidence="2 3">DS2154</strain>
    </source>
</reference>
<keyword evidence="3" id="KW-1185">Reference proteome</keyword>
<evidence type="ECO:0000313" key="3">
    <source>
        <dbReference type="Proteomes" id="UP001262754"/>
    </source>
</evidence>
<proteinExistence type="predicted"/>
<dbReference type="EMBL" id="JAVDRL010000012">
    <property type="protein sequence ID" value="MDR6533309.1"/>
    <property type="molecule type" value="Genomic_DNA"/>
</dbReference>
<dbReference type="InterPro" id="IPR054189">
    <property type="entry name" value="DUF6894"/>
</dbReference>
<protein>
    <recommendedName>
        <fullName evidence="1">DUF6894 domain-containing protein</fullName>
    </recommendedName>
</protein>
<accession>A0ABU1N4E3</accession>
<sequence>MRYFFKLTDGEIYDDNQGVDISDTAAAEREAALIAAEWLRDNPDTFLRDGILKVEILDEQKDLVATIDIAIVRPGGASPA</sequence>